<dbReference type="RefSeq" id="WP_413269904.1">
    <property type="nucleotide sequence ID" value="NZ_JBHFNQ010000063.1"/>
</dbReference>
<dbReference type="NCBIfam" id="NF041734">
    <property type="entry name" value="resp_reg_RppA"/>
    <property type="match status" value="1"/>
</dbReference>
<keyword evidence="2" id="KW-0597">Phosphoprotein</keyword>
<dbReference type="Gene3D" id="6.10.250.690">
    <property type="match status" value="1"/>
</dbReference>
<dbReference type="PROSITE" id="PS51755">
    <property type="entry name" value="OMPR_PHOB"/>
    <property type="match status" value="1"/>
</dbReference>
<feature type="DNA-binding region" description="OmpR/PhoB-type" evidence="3">
    <location>
        <begin position="124"/>
        <end position="222"/>
    </location>
</feature>
<organism evidence="6 7">
    <name type="scientific">Floridaenema aerugineum BLCC-F46</name>
    <dbReference type="NCBI Taxonomy" id="3153654"/>
    <lineage>
        <taxon>Bacteria</taxon>
        <taxon>Bacillati</taxon>
        <taxon>Cyanobacteriota</taxon>
        <taxon>Cyanophyceae</taxon>
        <taxon>Oscillatoriophycideae</taxon>
        <taxon>Aerosakkonematales</taxon>
        <taxon>Aerosakkonemataceae</taxon>
        <taxon>Floridanema</taxon>
        <taxon>Floridanema aerugineum</taxon>
    </lineage>
</organism>
<dbReference type="CDD" id="cd00383">
    <property type="entry name" value="trans_reg_C"/>
    <property type="match status" value="1"/>
</dbReference>
<proteinExistence type="predicted"/>
<accession>A0ABV4X1X1</accession>
<comment type="caution">
    <text evidence="6">The sequence shown here is derived from an EMBL/GenBank/DDBJ whole genome shotgun (WGS) entry which is preliminary data.</text>
</comment>
<dbReference type="InterPro" id="IPR039420">
    <property type="entry name" value="WalR-like"/>
</dbReference>
<evidence type="ECO:0000313" key="6">
    <source>
        <dbReference type="EMBL" id="MFB2876781.1"/>
    </source>
</evidence>
<dbReference type="PROSITE" id="PS50110">
    <property type="entry name" value="RESPONSE_REGULATORY"/>
    <property type="match status" value="1"/>
</dbReference>
<dbReference type="EMBL" id="JBHFNQ010000063">
    <property type="protein sequence ID" value="MFB2876781.1"/>
    <property type="molecule type" value="Genomic_DNA"/>
</dbReference>
<feature type="domain" description="OmpR/PhoB-type" evidence="5">
    <location>
        <begin position="124"/>
        <end position="222"/>
    </location>
</feature>
<dbReference type="Gene3D" id="3.40.50.2300">
    <property type="match status" value="1"/>
</dbReference>
<dbReference type="SMART" id="SM00862">
    <property type="entry name" value="Trans_reg_C"/>
    <property type="match status" value="1"/>
</dbReference>
<dbReference type="PANTHER" id="PTHR48111:SF5">
    <property type="entry name" value="RESPONSE REGULATOR RPPA"/>
    <property type="match status" value="1"/>
</dbReference>
<keyword evidence="1 3" id="KW-0238">DNA-binding</keyword>
<evidence type="ECO:0000256" key="3">
    <source>
        <dbReference type="PROSITE-ProRule" id="PRU01091"/>
    </source>
</evidence>
<name>A0ABV4X1X1_9CYAN</name>
<dbReference type="SUPFAM" id="SSF52172">
    <property type="entry name" value="CheY-like"/>
    <property type="match status" value="1"/>
</dbReference>
<dbReference type="CDD" id="cd17624">
    <property type="entry name" value="REC_OmpR_PmrA-like"/>
    <property type="match status" value="1"/>
</dbReference>
<dbReference type="InterPro" id="IPR036388">
    <property type="entry name" value="WH-like_DNA-bd_sf"/>
</dbReference>
<dbReference type="Gene3D" id="1.10.10.10">
    <property type="entry name" value="Winged helix-like DNA-binding domain superfamily/Winged helix DNA-binding domain"/>
    <property type="match status" value="1"/>
</dbReference>
<dbReference type="InterPro" id="IPR049767">
    <property type="entry name" value="RppA"/>
</dbReference>
<evidence type="ECO:0000256" key="2">
    <source>
        <dbReference type="PROSITE-ProRule" id="PRU00169"/>
    </source>
</evidence>
<feature type="domain" description="Response regulatory" evidence="4">
    <location>
        <begin position="2"/>
        <end position="116"/>
    </location>
</feature>
<gene>
    <name evidence="6" type="primary">rppA</name>
    <name evidence="6" type="ORF">ACE1CC_07790</name>
</gene>
<dbReference type="SMART" id="SM00448">
    <property type="entry name" value="REC"/>
    <property type="match status" value="1"/>
</dbReference>
<dbReference type="InterPro" id="IPR016032">
    <property type="entry name" value="Sig_transdc_resp-reg_C-effctor"/>
</dbReference>
<keyword evidence="7" id="KW-1185">Reference proteome</keyword>
<dbReference type="Proteomes" id="UP001576774">
    <property type="component" value="Unassembled WGS sequence"/>
</dbReference>
<dbReference type="PANTHER" id="PTHR48111">
    <property type="entry name" value="REGULATOR OF RPOS"/>
    <property type="match status" value="1"/>
</dbReference>
<dbReference type="InterPro" id="IPR001867">
    <property type="entry name" value="OmpR/PhoB-type_DNA-bd"/>
</dbReference>
<dbReference type="InterPro" id="IPR001789">
    <property type="entry name" value="Sig_transdc_resp-reg_receiver"/>
</dbReference>
<dbReference type="SUPFAM" id="SSF46894">
    <property type="entry name" value="C-terminal effector domain of the bipartite response regulators"/>
    <property type="match status" value="1"/>
</dbReference>
<reference evidence="6 7" key="1">
    <citation type="submission" date="2024-09" db="EMBL/GenBank/DDBJ databases">
        <title>Floridaenema gen nov. (Aerosakkonemataceae, Aerosakkonematales ord. nov., Cyanobacteria) from benthic tropical and subtropical fresh waters, with the description of four new species.</title>
        <authorList>
            <person name="Moretto J.A."/>
            <person name="Berthold D.E."/>
            <person name="Lefler F.W."/>
            <person name="Huang I.-S."/>
            <person name="Laughinghouse H. IV."/>
        </authorList>
    </citation>
    <scope>NUCLEOTIDE SEQUENCE [LARGE SCALE GENOMIC DNA]</scope>
    <source>
        <strain evidence="6 7">BLCC-F46</strain>
    </source>
</reference>
<dbReference type="InterPro" id="IPR011006">
    <property type="entry name" value="CheY-like_superfamily"/>
</dbReference>
<dbReference type="Pfam" id="PF00486">
    <property type="entry name" value="Trans_reg_C"/>
    <property type="match status" value="1"/>
</dbReference>
<sequence length="229" mass="26107">MRILLVEDDRQQLNPIQTVLSKAGHTVDGIQEGETAQWLISQKEYDLLILDWILPDISGINLCREYRQSGKTAPVLILTAKDTTSDKVAGLDAGADDYLVKPIDMIELLARVRALGRRSPQWLGDTLNLADLKLHLNTLTIERNQATVKLSSQESQLLEYFLRHPRHILTRDQIEQALWEWGSEPESNAITALIRRLRQRLQVVDAADWIETIYGMGYSFHPPEESNQN</sequence>
<evidence type="ECO:0000259" key="5">
    <source>
        <dbReference type="PROSITE" id="PS51755"/>
    </source>
</evidence>
<evidence type="ECO:0000259" key="4">
    <source>
        <dbReference type="PROSITE" id="PS50110"/>
    </source>
</evidence>
<evidence type="ECO:0000256" key="1">
    <source>
        <dbReference type="ARBA" id="ARBA00023125"/>
    </source>
</evidence>
<feature type="modified residue" description="4-aspartylphosphate" evidence="2">
    <location>
        <position position="51"/>
    </location>
</feature>
<dbReference type="Pfam" id="PF00072">
    <property type="entry name" value="Response_reg"/>
    <property type="match status" value="1"/>
</dbReference>
<evidence type="ECO:0000313" key="7">
    <source>
        <dbReference type="Proteomes" id="UP001576774"/>
    </source>
</evidence>
<protein>
    <submittedName>
        <fullName evidence="6">Two-component system response regulator RppA</fullName>
    </submittedName>
</protein>